<dbReference type="Proteomes" id="UP001156102">
    <property type="component" value="Unassembled WGS sequence"/>
</dbReference>
<sequence length="55" mass="6430">MALPAHTRILLLFFLFLFAVFLLSTAIHSQRFSTQSRSFDHLQEPVMEKELEPHS</sequence>
<protein>
    <submittedName>
        <fullName evidence="1">Uncharacterized protein</fullName>
    </submittedName>
</protein>
<dbReference type="RefSeq" id="WP_254756398.1">
    <property type="nucleotide sequence ID" value="NZ_JANCLT010000001.1"/>
</dbReference>
<proteinExistence type="predicted"/>
<accession>A0AA41X4L5</accession>
<evidence type="ECO:0000313" key="1">
    <source>
        <dbReference type="EMBL" id="MCP8967083.1"/>
    </source>
</evidence>
<organism evidence="1 2">
    <name type="scientific">Ectobacillus ponti</name>
    <dbReference type="NCBI Taxonomy" id="2961894"/>
    <lineage>
        <taxon>Bacteria</taxon>
        <taxon>Bacillati</taxon>
        <taxon>Bacillota</taxon>
        <taxon>Bacilli</taxon>
        <taxon>Bacillales</taxon>
        <taxon>Bacillaceae</taxon>
        <taxon>Ectobacillus</taxon>
    </lineage>
</organism>
<evidence type="ECO:0000313" key="2">
    <source>
        <dbReference type="Proteomes" id="UP001156102"/>
    </source>
</evidence>
<dbReference type="AlphaFoldDB" id="A0AA41X4L5"/>
<dbReference type="EMBL" id="JANCLT010000001">
    <property type="protein sequence ID" value="MCP8967083.1"/>
    <property type="molecule type" value="Genomic_DNA"/>
</dbReference>
<comment type="caution">
    <text evidence="1">The sequence shown here is derived from an EMBL/GenBank/DDBJ whole genome shotgun (WGS) entry which is preliminary data.</text>
</comment>
<gene>
    <name evidence="1" type="ORF">NK662_00845</name>
</gene>
<name>A0AA41X4L5_9BACI</name>
<reference evidence="1" key="1">
    <citation type="submission" date="2022-07" db="EMBL/GenBank/DDBJ databases">
        <authorList>
            <person name="Li W.-J."/>
            <person name="Deng Q.-Q."/>
        </authorList>
    </citation>
    <scope>NUCLEOTIDE SEQUENCE</scope>
    <source>
        <strain evidence="1">SYSU M60031</strain>
    </source>
</reference>
<keyword evidence="2" id="KW-1185">Reference proteome</keyword>